<gene>
    <name evidence="3" type="ORF">AV903_04935</name>
</gene>
<dbReference type="Pfam" id="PF01609">
    <property type="entry name" value="DDE_Tnp_1"/>
    <property type="match status" value="1"/>
</dbReference>
<dbReference type="NCBIfam" id="NF033580">
    <property type="entry name" value="transpos_IS5_3"/>
    <property type="match status" value="1"/>
</dbReference>
<dbReference type="GO" id="GO:0003677">
    <property type="term" value="F:DNA binding"/>
    <property type="evidence" value="ECO:0007669"/>
    <property type="project" value="InterPro"/>
</dbReference>
<dbReference type="GO" id="GO:0006313">
    <property type="term" value="P:DNA transposition"/>
    <property type="evidence" value="ECO:0007669"/>
    <property type="project" value="InterPro"/>
</dbReference>
<feature type="domain" description="Insertion element IS402-like" evidence="2">
    <location>
        <begin position="6"/>
        <end position="80"/>
    </location>
</feature>
<dbReference type="InterPro" id="IPR002559">
    <property type="entry name" value="Transposase_11"/>
</dbReference>
<dbReference type="AlphaFoldDB" id="A0A345CQ65"/>
<dbReference type="Pfam" id="PF13340">
    <property type="entry name" value="DUF4096"/>
    <property type="match status" value="1"/>
</dbReference>
<proteinExistence type="predicted"/>
<dbReference type="GO" id="GO:0004803">
    <property type="term" value="F:transposase activity"/>
    <property type="evidence" value="ECO:0007669"/>
    <property type="project" value="InterPro"/>
</dbReference>
<name>A0A345CQ65_9GAMM</name>
<dbReference type="Proteomes" id="UP000264980">
    <property type="component" value="Chromosome"/>
</dbReference>
<evidence type="ECO:0000259" key="2">
    <source>
        <dbReference type="Pfam" id="PF13340"/>
    </source>
</evidence>
<accession>A0A345CQ65</accession>
<sequence length="281" mass="31360">MARYDLPDEAWALIQPLLSTEPAIPGAGRPWAEHRMIISGMFWVLCSGAPWRDLPERYGSWKTVYNRFNRCSKSGVINIIFNKLLSFPDAHGLVDWSATALDGSNIRALRCAACAPKKHPDITGDNSPGRSRGGFGTKIHLATEGSGLPLNIVLSPGQAHESQFAQRLLDGTGVHRQNGSMKRRGHAVLADKACSGHALRNELKSRGIKTVIPRKSNEKMAPDGRSQPDRDAYRNRNVVERCFGRVKEYCRIATRYDKTARNYLAMVKPGCIRLFYKRLCN</sequence>
<evidence type="ECO:0000259" key="1">
    <source>
        <dbReference type="Pfam" id="PF01609"/>
    </source>
</evidence>
<dbReference type="InterPro" id="IPR025161">
    <property type="entry name" value="IS402-like_dom"/>
</dbReference>
<evidence type="ECO:0000313" key="3">
    <source>
        <dbReference type="EMBL" id="AXF75582.1"/>
    </source>
</evidence>
<dbReference type="PANTHER" id="PTHR30007:SF1">
    <property type="entry name" value="BLR1914 PROTEIN"/>
    <property type="match status" value="1"/>
</dbReference>
<evidence type="ECO:0000313" key="4">
    <source>
        <dbReference type="Proteomes" id="UP000264980"/>
    </source>
</evidence>
<feature type="domain" description="Transposase IS4-like" evidence="1">
    <location>
        <begin position="100"/>
        <end position="266"/>
    </location>
</feature>
<organism evidence="3 4">
    <name type="scientific">Erwinia tracheiphila</name>
    <dbReference type="NCBI Taxonomy" id="65700"/>
    <lineage>
        <taxon>Bacteria</taxon>
        <taxon>Pseudomonadati</taxon>
        <taxon>Pseudomonadota</taxon>
        <taxon>Gammaproteobacteria</taxon>
        <taxon>Enterobacterales</taxon>
        <taxon>Erwiniaceae</taxon>
        <taxon>Erwinia</taxon>
    </lineage>
</organism>
<reference evidence="3 4" key="1">
    <citation type="submission" date="2016-01" db="EMBL/GenBank/DDBJ databases">
        <authorList>
            <person name="Oliw E.H."/>
        </authorList>
    </citation>
    <scope>NUCLEOTIDE SEQUENCE [LARGE SCALE GENOMIC DNA]</scope>
    <source>
        <strain evidence="3 4">MDcuke</strain>
    </source>
</reference>
<dbReference type="RefSeq" id="WP_233478576.1">
    <property type="nucleotide sequence ID" value="NZ_CP013970.1"/>
</dbReference>
<dbReference type="EMBL" id="CP013970">
    <property type="protein sequence ID" value="AXF75582.1"/>
    <property type="molecule type" value="Genomic_DNA"/>
</dbReference>
<protein>
    <submittedName>
        <fullName evidence="3">IS5 family transposase</fullName>
    </submittedName>
</protein>
<dbReference type="PANTHER" id="PTHR30007">
    <property type="entry name" value="PHP DOMAIN PROTEIN"/>
    <property type="match status" value="1"/>
</dbReference>